<keyword evidence="1" id="KW-0472">Membrane</keyword>
<sequence length="390" mass="43258">MVTHKAIAATGSNSRFFHIDAMRAFAVLLVVFGHAGMDRFVPGGSGVTIFFTISGFVITYVVLRERLRTRSFNIRGFYWRRLVKLGPPLIIAIAIPTGVYAIWSHVSISDFLGELFFYYNWIKASGGGEVLPGTGVVWSLSIEEQFYVFFALFWLLAYRRRRWYVWLYLGGLVIVAVSFCSRTALALTEATEARIYYGTDSRVEALGFGIMLAVLIVRIQAGAVNRLETTVFKLSSTPALLYGSVIVYVCSLVVREDLFRVTGRFSLQALAACGVILYGFGVSASRTRLCGGGGVTRRAFDIVCQNRVVNEIGLASYSIYLIHLVIILLLAPALAGWPSPLRVLVFVPVGLIAGWLLYRLVEIPVQRWNRSRRSVLVANDPKVGRARTGS</sequence>
<feature type="transmembrane region" description="Helical" evidence="1">
    <location>
        <begin position="21"/>
        <end position="37"/>
    </location>
</feature>
<evidence type="ECO:0000313" key="4">
    <source>
        <dbReference type="Proteomes" id="UP000009154"/>
    </source>
</evidence>
<dbReference type="GO" id="GO:0009103">
    <property type="term" value="P:lipopolysaccharide biosynthetic process"/>
    <property type="evidence" value="ECO:0007669"/>
    <property type="project" value="TreeGrafter"/>
</dbReference>
<feature type="transmembrane region" description="Helical" evidence="1">
    <location>
        <begin position="83"/>
        <end position="103"/>
    </location>
</feature>
<dbReference type="InterPro" id="IPR050879">
    <property type="entry name" value="Acyltransferase_3"/>
</dbReference>
<feature type="transmembrane region" description="Helical" evidence="1">
    <location>
        <begin position="261"/>
        <end position="280"/>
    </location>
</feature>
<feature type="transmembrane region" description="Helical" evidence="1">
    <location>
        <begin position="317"/>
        <end position="337"/>
    </location>
</feature>
<dbReference type="KEGG" id="gpo:GPOL_c11190"/>
<name>H6N1H0_GORPV</name>
<evidence type="ECO:0000259" key="2">
    <source>
        <dbReference type="Pfam" id="PF01757"/>
    </source>
</evidence>
<proteinExistence type="predicted"/>
<accession>H6N1H0</accession>
<dbReference type="RefSeq" id="WP_014359082.1">
    <property type="nucleotide sequence ID" value="NC_016906.1"/>
</dbReference>
<feature type="transmembrane region" description="Helical" evidence="1">
    <location>
        <begin position="136"/>
        <end position="156"/>
    </location>
</feature>
<dbReference type="AlphaFoldDB" id="H6N1H0"/>
<dbReference type="GO" id="GO:0016020">
    <property type="term" value="C:membrane"/>
    <property type="evidence" value="ECO:0007669"/>
    <property type="project" value="TreeGrafter"/>
</dbReference>
<dbReference type="GeneID" id="90162178"/>
<dbReference type="EMBL" id="CP003119">
    <property type="protein sequence ID" value="AFA72181.1"/>
    <property type="molecule type" value="Genomic_DNA"/>
</dbReference>
<feature type="transmembrane region" description="Helical" evidence="1">
    <location>
        <begin position="43"/>
        <end position="63"/>
    </location>
</feature>
<feature type="transmembrane region" description="Helical" evidence="1">
    <location>
        <begin position="163"/>
        <end position="185"/>
    </location>
</feature>
<evidence type="ECO:0000256" key="1">
    <source>
        <dbReference type="SAM" id="Phobius"/>
    </source>
</evidence>
<keyword evidence="4" id="KW-1185">Reference proteome</keyword>
<dbReference type="STRING" id="1112204.GPOL_c11190"/>
<dbReference type="GO" id="GO:0016747">
    <property type="term" value="F:acyltransferase activity, transferring groups other than amino-acyl groups"/>
    <property type="evidence" value="ECO:0007669"/>
    <property type="project" value="InterPro"/>
</dbReference>
<feature type="transmembrane region" description="Helical" evidence="1">
    <location>
        <begin position="343"/>
        <end position="361"/>
    </location>
</feature>
<feature type="transmembrane region" description="Helical" evidence="1">
    <location>
        <begin position="239"/>
        <end position="255"/>
    </location>
</feature>
<keyword evidence="3" id="KW-0012">Acyltransferase</keyword>
<protein>
    <submittedName>
        <fullName evidence="3">Putative acyltransferase</fullName>
    </submittedName>
</protein>
<reference evidence="3 4" key="1">
    <citation type="journal article" date="2012" name="Appl. Environ. Microbiol.">
        <title>Involvement of two latex-clearing proteins during rubber degradation and insights into the subsequent degradation pathway revealed by the genome sequence of Gordonia polyisoprenivorans strain VH2.</title>
        <authorList>
            <person name="Hiessl S."/>
            <person name="Schuldes J."/>
            <person name="Thurmer A."/>
            <person name="Halbsguth T."/>
            <person name="Broker D."/>
            <person name="Angelov A."/>
            <person name="Liebl W."/>
            <person name="Daniel R."/>
            <person name="Steinbuchel A."/>
        </authorList>
    </citation>
    <scope>NUCLEOTIDE SEQUENCE [LARGE SCALE GENOMIC DNA]</scope>
    <source>
        <strain evidence="4">DSM 44266 / VH2</strain>
    </source>
</reference>
<dbReference type="eggNOG" id="COG1835">
    <property type="taxonomic scope" value="Bacteria"/>
</dbReference>
<evidence type="ECO:0000313" key="3">
    <source>
        <dbReference type="EMBL" id="AFA72181.1"/>
    </source>
</evidence>
<dbReference type="PANTHER" id="PTHR23028">
    <property type="entry name" value="ACETYLTRANSFERASE"/>
    <property type="match status" value="1"/>
</dbReference>
<dbReference type="InterPro" id="IPR002656">
    <property type="entry name" value="Acyl_transf_3_dom"/>
</dbReference>
<organism evidence="3 4">
    <name type="scientific">Gordonia polyisoprenivorans (strain DSM 44266 / VH2)</name>
    <dbReference type="NCBI Taxonomy" id="1112204"/>
    <lineage>
        <taxon>Bacteria</taxon>
        <taxon>Bacillati</taxon>
        <taxon>Actinomycetota</taxon>
        <taxon>Actinomycetes</taxon>
        <taxon>Mycobacteriales</taxon>
        <taxon>Gordoniaceae</taxon>
        <taxon>Gordonia</taxon>
    </lineage>
</organism>
<feature type="domain" description="Acyltransferase 3" evidence="2">
    <location>
        <begin position="19"/>
        <end position="359"/>
    </location>
</feature>
<keyword evidence="1" id="KW-0812">Transmembrane</keyword>
<gene>
    <name evidence="3" type="ordered locus">GPOL_c11190</name>
</gene>
<dbReference type="Pfam" id="PF01757">
    <property type="entry name" value="Acyl_transf_3"/>
    <property type="match status" value="1"/>
</dbReference>
<dbReference type="HOGENOM" id="CLU_005679_1_2_11"/>
<dbReference type="Proteomes" id="UP000009154">
    <property type="component" value="Chromosome"/>
</dbReference>
<keyword evidence="1" id="KW-1133">Transmembrane helix</keyword>
<feature type="transmembrane region" description="Helical" evidence="1">
    <location>
        <begin position="205"/>
        <end position="227"/>
    </location>
</feature>
<keyword evidence="3" id="KW-0808">Transferase</keyword>
<dbReference type="PANTHER" id="PTHR23028:SF53">
    <property type="entry name" value="ACYL_TRANSF_3 DOMAIN-CONTAINING PROTEIN"/>
    <property type="match status" value="1"/>
</dbReference>